<dbReference type="OrthoDB" id="7365228at2"/>
<dbReference type="PANTHER" id="PTHR43877">
    <property type="entry name" value="AMINOALKYLPHOSPHONATE N-ACETYLTRANSFERASE-RELATED-RELATED"/>
    <property type="match status" value="1"/>
</dbReference>
<dbReference type="InterPro" id="IPR000182">
    <property type="entry name" value="GNAT_dom"/>
</dbReference>
<gene>
    <name evidence="4" type="ORF">N288_08265</name>
</gene>
<dbReference type="RefSeq" id="WP_009794232.1">
    <property type="nucleotide sequence ID" value="NC_022524.1"/>
</dbReference>
<name>U5L894_9BACI</name>
<dbReference type="CDD" id="cd04301">
    <property type="entry name" value="NAT_SF"/>
    <property type="match status" value="1"/>
</dbReference>
<organism evidence="4 5">
    <name type="scientific">Bacillus infantis NRRL B-14911</name>
    <dbReference type="NCBI Taxonomy" id="1367477"/>
    <lineage>
        <taxon>Bacteria</taxon>
        <taxon>Bacillati</taxon>
        <taxon>Bacillota</taxon>
        <taxon>Bacilli</taxon>
        <taxon>Bacillales</taxon>
        <taxon>Bacillaceae</taxon>
        <taxon>Bacillus</taxon>
    </lineage>
</organism>
<dbReference type="SUPFAM" id="SSF55729">
    <property type="entry name" value="Acyl-CoA N-acyltransferases (Nat)"/>
    <property type="match status" value="1"/>
</dbReference>
<evidence type="ECO:0000256" key="2">
    <source>
        <dbReference type="ARBA" id="ARBA00023315"/>
    </source>
</evidence>
<proteinExistence type="predicted"/>
<accession>U5L894</accession>
<dbReference type="PANTHER" id="PTHR43877:SF2">
    <property type="entry name" value="AMINOALKYLPHOSPHONATE N-ACETYLTRANSFERASE-RELATED"/>
    <property type="match status" value="1"/>
</dbReference>
<dbReference type="HOGENOM" id="CLU_140876_0_0_9"/>
<feature type="domain" description="N-acetyltransferase" evidence="3">
    <location>
        <begin position="1"/>
        <end position="139"/>
    </location>
</feature>
<dbReference type="AlphaFoldDB" id="U5L894"/>
<dbReference type="InterPro" id="IPR016181">
    <property type="entry name" value="Acyl_CoA_acyltransferase"/>
</dbReference>
<dbReference type="PATRIC" id="fig|1367477.3.peg.1579"/>
<evidence type="ECO:0000259" key="3">
    <source>
        <dbReference type="PROSITE" id="PS51186"/>
    </source>
</evidence>
<evidence type="ECO:0000256" key="1">
    <source>
        <dbReference type="ARBA" id="ARBA00022679"/>
    </source>
</evidence>
<dbReference type="InterPro" id="IPR050832">
    <property type="entry name" value="Bact_Acetyltransf"/>
</dbReference>
<keyword evidence="1 4" id="KW-0808">Transferase</keyword>
<dbReference type="STRING" id="1367477.N288_08265"/>
<keyword evidence="5" id="KW-1185">Reference proteome</keyword>
<dbReference type="KEGG" id="bif:N288_08265"/>
<evidence type="ECO:0000313" key="5">
    <source>
        <dbReference type="Proteomes" id="UP000017805"/>
    </source>
</evidence>
<keyword evidence="2" id="KW-0012">Acyltransferase</keyword>
<evidence type="ECO:0000313" key="4">
    <source>
        <dbReference type="EMBL" id="AGX03578.1"/>
    </source>
</evidence>
<dbReference type="Gene3D" id="3.40.630.30">
    <property type="match status" value="1"/>
</dbReference>
<dbReference type="GO" id="GO:0016747">
    <property type="term" value="F:acyltransferase activity, transferring groups other than amino-acyl groups"/>
    <property type="evidence" value="ECO:0007669"/>
    <property type="project" value="InterPro"/>
</dbReference>
<dbReference type="PROSITE" id="PS51186">
    <property type="entry name" value="GNAT"/>
    <property type="match status" value="1"/>
</dbReference>
<reference evidence="4 5" key="1">
    <citation type="submission" date="2013-07" db="EMBL/GenBank/DDBJ databases">
        <title>Complete genome sequence of Bacillus infantis NRRL B-14911 that has potential to induce cardiac disease by antigenic mimicry.</title>
        <authorList>
            <person name="Massilamany C."/>
            <person name="Smith T.P.L."/>
            <person name="Loy J.D."/>
            <person name="Barletta R."/>
            <person name="Reddy J."/>
        </authorList>
    </citation>
    <scope>NUCLEOTIDE SEQUENCE [LARGE SCALE GENOMIC DNA]</scope>
    <source>
        <strain evidence="4 5">NRRL B-14911</strain>
    </source>
</reference>
<dbReference type="Proteomes" id="UP000017805">
    <property type="component" value="Chromosome"/>
</dbReference>
<sequence length="158" mass="17338">MRIIPADQLDKEKAAAFFQENWGSPQMVISTGIYHCDELPGFAAIDSAYNIIGLITFADSAEGREIISLDAGMEGQGIGSGLLKAAEADAKQKGISKMALITTNDNLNALRFYQKRGYQLIKVLRNAVEEARKIKPEIPVFGIDGIPLRDELILEKEI</sequence>
<protein>
    <submittedName>
        <fullName evidence="4">N-acetyltransferase GCN5</fullName>
    </submittedName>
</protein>
<dbReference type="EMBL" id="CP006643">
    <property type="protein sequence ID" value="AGX03578.1"/>
    <property type="molecule type" value="Genomic_DNA"/>
</dbReference>
<dbReference type="Pfam" id="PF00583">
    <property type="entry name" value="Acetyltransf_1"/>
    <property type="match status" value="1"/>
</dbReference>